<comment type="caution">
    <text evidence="3">The sequence shown here is derived from an EMBL/GenBank/DDBJ whole genome shotgun (WGS) entry which is preliminary data.</text>
</comment>
<comment type="subcellular location">
    <subcellularLocation>
        <location evidence="1">Secreted</location>
        <location evidence="1">Extracellular space</location>
        <location evidence="1">Apoplast</location>
    </subcellularLocation>
</comment>
<proteinExistence type="inferred from homology"/>
<comment type="similarity">
    <text evidence="1">Belongs to the plant dirigent protein family.</text>
</comment>
<feature type="non-terminal residue" evidence="3">
    <location>
        <position position="1"/>
    </location>
</feature>
<dbReference type="Pfam" id="PF03018">
    <property type="entry name" value="Dirigent"/>
    <property type="match status" value="1"/>
</dbReference>
<dbReference type="PANTHER" id="PTHR21495">
    <property type="entry name" value="NUCLEOPORIN-RELATED"/>
    <property type="match status" value="1"/>
</dbReference>
<keyword evidence="4" id="KW-1185">Reference proteome</keyword>
<keyword evidence="1" id="KW-0052">Apoplast</keyword>
<accession>A0A6A4LTF5</accession>
<sequence length="90" mass="9941">MRERSPTAMADDPLTEELEPGSKVVGRAQGINRVLDPVRETRIVGGSGLFMFARGYALARTVRYSLKTGDAVVEYNVFVTTLCNAWVESF</sequence>
<protein>
    <recommendedName>
        <fullName evidence="1">Dirigent protein</fullName>
    </recommendedName>
</protein>
<gene>
    <name evidence="3" type="ORF">C3L33_08357</name>
</gene>
<evidence type="ECO:0000313" key="3">
    <source>
        <dbReference type="EMBL" id="KAE9459711.1"/>
    </source>
</evidence>
<keyword evidence="1" id="KW-0964">Secreted</keyword>
<evidence type="ECO:0000313" key="4">
    <source>
        <dbReference type="Proteomes" id="UP000428333"/>
    </source>
</evidence>
<dbReference type="Proteomes" id="UP000428333">
    <property type="component" value="Linkage Group LG05"/>
</dbReference>
<feature type="region of interest" description="Disordered" evidence="2">
    <location>
        <begin position="1"/>
        <end position="21"/>
    </location>
</feature>
<dbReference type="GO" id="GO:0048046">
    <property type="term" value="C:apoplast"/>
    <property type="evidence" value="ECO:0007669"/>
    <property type="project" value="UniProtKB-SubCell"/>
</dbReference>
<reference evidence="3 4" key="1">
    <citation type="journal article" date="2019" name="Genome Biol. Evol.">
        <title>The Rhododendron genome and chromosomal organization provide insight into shared whole-genome duplications across the heath family (Ericaceae).</title>
        <authorList>
            <person name="Soza V.L."/>
            <person name="Lindsley D."/>
            <person name="Waalkes A."/>
            <person name="Ramage E."/>
            <person name="Patwardhan R.P."/>
            <person name="Burton J.N."/>
            <person name="Adey A."/>
            <person name="Kumar A."/>
            <person name="Qiu R."/>
            <person name="Shendure J."/>
            <person name="Hall B."/>
        </authorList>
    </citation>
    <scope>NUCLEOTIDE SEQUENCE [LARGE SCALE GENOMIC DNA]</scope>
    <source>
        <strain evidence="3">RSF 1966-606</strain>
    </source>
</reference>
<comment type="function">
    <text evidence="1">Dirigent proteins impart stereoselectivity on the phenoxy radical-coupling reaction, yielding optically active lignans from two molecules of coniferyl alcohol in the biosynthesis of lignans, flavonolignans, and alkaloids and thus plays a central role in plant secondary metabolism.</text>
</comment>
<dbReference type="AlphaFoldDB" id="A0A6A4LTF5"/>
<name>A0A6A4LTF5_9ERIC</name>
<dbReference type="OrthoDB" id="1864232at2759"/>
<comment type="subunit">
    <text evidence="1">Homodimer.</text>
</comment>
<evidence type="ECO:0000256" key="2">
    <source>
        <dbReference type="SAM" id="MobiDB-lite"/>
    </source>
</evidence>
<dbReference type="InterPro" id="IPR004265">
    <property type="entry name" value="Dirigent"/>
</dbReference>
<dbReference type="EMBL" id="QEFC01001161">
    <property type="protein sequence ID" value="KAE9459711.1"/>
    <property type="molecule type" value="Genomic_DNA"/>
</dbReference>
<evidence type="ECO:0000256" key="1">
    <source>
        <dbReference type="RuleBase" id="RU363099"/>
    </source>
</evidence>
<organism evidence="3 4">
    <name type="scientific">Rhododendron williamsianum</name>
    <dbReference type="NCBI Taxonomy" id="262921"/>
    <lineage>
        <taxon>Eukaryota</taxon>
        <taxon>Viridiplantae</taxon>
        <taxon>Streptophyta</taxon>
        <taxon>Embryophyta</taxon>
        <taxon>Tracheophyta</taxon>
        <taxon>Spermatophyta</taxon>
        <taxon>Magnoliopsida</taxon>
        <taxon>eudicotyledons</taxon>
        <taxon>Gunneridae</taxon>
        <taxon>Pentapetalae</taxon>
        <taxon>asterids</taxon>
        <taxon>Ericales</taxon>
        <taxon>Ericaceae</taxon>
        <taxon>Ericoideae</taxon>
        <taxon>Rhodoreae</taxon>
        <taxon>Rhododendron</taxon>
    </lineage>
</organism>